<dbReference type="GO" id="GO:0004659">
    <property type="term" value="F:prenyltransferase activity"/>
    <property type="evidence" value="ECO:0007669"/>
    <property type="project" value="InterPro"/>
</dbReference>
<dbReference type="CDD" id="cd00685">
    <property type="entry name" value="Trans_IPPS_HT"/>
    <property type="match status" value="1"/>
</dbReference>
<feature type="compositionally biased region" description="Polar residues" evidence="4">
    <location>
        <begin position="28"/>
        <end position="37"/>
    </location>
</feature>
<dbReference type="Pfam" id="PF00348">
    <property type="entry name" value="polyprenyl_synt"/>
    <property type="match status" value="2"/>
</dbReference>
<evidence type="ECO:0000256" key="2">
    <source>
        <dbReference type="ARBA" id="ARBA00022723"/>
    </source>
</evidence>
<dbReference type="Proteomes" id="UP000194280">
    <property type="component" value="Unassembled WGS sequence"/>
</dbReference>
<dbReference type="InParanoid" id="A0A1Z5TP89"/>
<feature type="compositionally biased region" description="Basic and acidic residues" evidence="4">
    <location>
        <begin position="255"/>
        <end position="274"/>
    </location>
</feature>
<feature type="compositionally biased region" description="Basic and acidic residues" evidence="4">
    <location>
        <begin position="54"/>
        <end position="67"/>
    </location>
</feature>
<keyword evidence="1" id="KW-0808">Transferase</keyword>
<accession>A0A1Z5TP89</accession>
<dbReference type="VEuPathDB" id="FungiDB:BTJ68_01894"/>
<evidence type="ECO:0000256" key="1">
    <source>
        <dbReference type="ARBA" id="ARBA00022679"/>
    </source>
</evidence>
<feature type="compositionally biased region" description="Polar residues" evidence="4">
    <location>
        <begin position="332"/>
        <end position="363"/>
    </location>
</feature>
<feature type="region of interest" description="Disordered" evidence="4">
    <location>
        <begin position="149"/>
        <end position="363"/>
    </location>
</feature>
<comment type="caution">
    <text evidence="5">The sequence shown here is derived from an EMBL/GenBank/DDBJ whole genome shotgun (WGS) entry which is preliminary data.</text>
</comment>
<dbReference type="PANTHER" id="PTHR12001">
    <property type="entry name" value="GERANYLGERANYL PYROPHOSPHATE SYNTHASE"/>
    <property type="match status" value="1"/>
</dbReference>
<proteinExistence type="predicted"/>
<dbReference type="InterPro" id="IPR008949">
    <property type="entry name" value="Isoprenoid_synthase_dom_sf"/>
</dbReference>
<feature type="region of interest" description="Disordered" evidence="4">
    <location>
        <begin position="712"/>
        <end position="742"/>
    </location>
</feature>
<organism evidence="5 6">
    <name type="scientific">Hortaea werneckii EXF-2000</name>
    <dbReference type="NCBI Taxonomy" id="1157616"/>
    <lineage>
        <taxon>Eukaryota</taxon>
        <taxon>Fungi</taxon>
        <taxon>Dikarya</taxon>
        <taxon>Ascomycota</taxon>
        <taxon>Pezizomycotina</taxon>
        <taxon>Dothideomycetes</taxon>
        <taxon>Dothideomycetidae</taxon>
        <taxon>Mycosphaerellales</taxon>
        <taxon>Teratosphaeriaceae</taxon>
        <taxon>Hortaea</taxon>
    </lineage>
</organism>
<keyword evidence="3" id="KW-0460">Magnesium</keyword>
<feature type="compositionally biased region" description="Low complexity" evidence="4">
    <location>
        <begin position="577"/>
        <end position="589"/>
    </location>
</feature>
<evidence type="ECO:0008006" key="7">
    <source>
        <dbReference type="Google" id="ProtNLM"/>
    </source>
</evidence>
<dbReference type="SUPFAM" id="SSF48576">
    <property type="entry name" value="Terpenoid synthases"/>
    <property type="match status" value="2"/>
</dbReference>
<dbReference type="GO" id="GO:0043386">
    <property type="term" value="P:mycotoxin biosynthetic process"/>
    <property type="evidence" value="ECO:0007669"/>
    <property type="project" value="UniProtKB-ARBA"/>
</dbReference>
<dbReference type="PROSITE" id="PS00723">
    <property type="entry name" value="POLYPRENYL_SYNTHASE_1"/>
    <property type="match status" value="1"/>
</dbReference>
<dbReference type="GO" id="GO:0046872">
    <property type="term" value="F:metal ion binding"/>
    <property type="evidence" value="ECO:0007669"/>
    <property type="project" value="UniProtKB-KW"/>
</dbReference>
<feature type="compositionally biased region" description="Polar residues" evidence="4">
    <location>
        <begin position="208"/>
        <end position="220"/>
    </location>
</feature>
<keyword evidence="6" id="KW-1185">Reference proteome</keyword>
<dbReference type="InterPro" id="IPR000092">
    <property type="entry name" value="Polyprenyl_synt"/>
</dbReference>
<dbReference type="EMBL" id="MUNK01000016">
    <property type="protein sequence ID" value="OTA37840.1"/>
    <property type="molecule type" value="Genomic_DNA"/>
</dbReference>
<evidence type="ECO:0000256" key="3">
    <source>
        <dbReference type="ARBA" id="ARBA00022842"/>
    </source>
</evidence>
<dbReference type="InterPro" id="IPR033749">
    <property type="entry name" value="Polyprenyl_synt_CS"/>
</dbReference>
<reference evidence="5 6" key="1">
    <citation type="submission" date="2017-01" db="EMBL/GenBank/DDBJ databases">
        <title>The recent genome duplication of the halophilic yeast Hortaea werneckii: insights from long-read sequencing.</title>
        <authorList>
            <person name="Sinha S."/>
            <person name="Flibotte S."/>
            <person name="Neira M."/>
            <person name="Lenassi M."/>
            <person name="Gostincar C."/>
            <person name="Stajich J.E."/>
            <person name="Nislow C.E."/>
        </authorList>
    </citation>
    <scope>NUCLEOTIDE SEQUENCE [LARGE SCALE GENOMIC DNA]</scope>
    <source>
        <strain evidence="5 6">EXF-2000</strain>
    </source>
</reference>
<feature type="region of interest" description="Disordered" evidence="4">
    <location>
        <begin position="1"/>
        <end position="114"/>
    </location>
</feature>
<dbReference type="FunCoup" id="A0A1Z5TP89">
    <property type="interactions" value="809"/>
</dbReference>
<dbReference type="Gene3D" id="1.10.600.10">
    <property type="entry name" value="Farnesyl Diphosphate Synthase"/>
    <property type="match status" value="1"/>
</dbReference>
<dbReference type="AlphaFoldDB" id="A0A1Z5TP89"/>
<dbReference type="GO" id="GO:0046165">
    <property type="term" value="P:alcohol biosynthetic process"/>
    <property type="evidence" value="ECO:0007669"/>
    <property type="project" value="UniProtKB-ARBA"/>
</dbReference>
<dbReference type="GO" id="GO:0008299">
    <property type="term" value="P:isoprenoid biosynthetic process"/>
    <property type="evidence" value="ECO:0007669"/>
    <property type="project" value="InterPro"/>
</dbReference>
<dbReference type="OrthoDB" id="6921389at2759"/>
<dbReference type="PANTHER" id="PTHR12001:SF44">
    <property type="entry name" value="GERANYLGERANYL PYROPHOSPHATE SYNTHASE"/>
    <property type="match status" value="1"/>
</dbReference>
<keyword evidence="2" id="KW-0479">Metal-binding</keyword>
<name>A0A1Z5TP89_HORWE</name>
<evidence type="ECO:0000313" key="5">
    <source>
        <dbReference type="EMBL" id="OTA37840.1"/>
    </source>
</evidence>
<feature type="compositionally biased region" description="Polar residues" evidence="4">
    <location>
        <begin position="315"/>
        <end position="325"/>
    </location>
</feature>
<feature type="compositionally biased region" description="Low complexity" evidence="4">
    <location>
        <begin position="1"/>
        <end position="17"/>
    </location>
</feature>
<evidence type="ECO:0000256" key="4">
    <source>
        <dbReference type="SAM" id="MobiDB-lite"/>
    </source>
</evidence>
<sequence>MPAPTSTTSASTSTATTLNSTRNHRHSTSFSSFNQPLASPPRIALNAADEEDFDLRFDPTRFEEKQASRPGTAEGEPAWVHADGGARRRERSPGLGAAEEAHHEASRLRTGSAAAIADRAVRAGAKDRGDSPSTTGRQSRFVENMSGASMLEHGGNGVHDFGFPDVPAGPGRSSPRMATRESSSPPPYRSPSQGHRGSWIVDPATIPIRTSSSRAVTNGSEQKDAGASSGKRSSIQAPRSPRKHRSLGSVPEMKGIGEARARMQRREAERRHVSELTNGQSHRQSSNGVGLGAGREDDDRPSPRLATSMFPQPPTGNSSSSQTRASPLGDPHSQNKSSPFQPTPSTELPQPTAGLSTPSSNWTTEKENILRGPFDYLESHPGKSVRTHLINAFNAWLRVPAPSLNIITNVVGMLHTASLLIDDVEDSSSLRRGVPVAHQIFGPAQTINSANYIYFLALQELGKLNNPECVRIYTEELLCLHRGQGMDLFWRDTLTCPSEEDYLEMVGNKTGGLFRLAIKLMCAESPSHNLMVGVANANFRPDSPTPQTQQQEQQRESLAEAEQNPPPPPPPHHSHPIPRSSSSSSSSPSSPQPTDYIPLVNTIGLLFQILDDYKSLASSPYASTKGLFAEDLTEGKFSFPIIHSIRADPSNLVLINILRQKTSDEEVKKFAVRYMDHATGSLGYTRRVLRGLARKATGLVAEVERSLEEGFLGASGSSGTGSAGIQEVEGDEGEEGKARSGGDLVRGILDELRVEKVVG</sequence>
<feature type="region of interest" description="Disordered" evidence="4">
    <location>
        <begin position="536"/>
        <end position="594"/>
    </location>
</feature>
<evidence type="ECO:0000313" key="6">
    <source>
        <dbReference type="Proteomes" id="UP000194280"/>
    </source>
</evidence>
<feature type="compositionally biased region" description="Polar residues" evidence="4">
    <location>
        <begin position="275"/>
        <end position="288"/>
    </location>
</feature>
<dbReference type="STRING" id="1157616.A0A1Z5TP89"/>
<protein>
    <recommendedName>
        <fullName evidence="7">Geranylgeranyl pyrophosphate synthase</fullName>
    </recommendedName>
</protein>
<gene>
    <name evidence="5" type="ORF">BTJ68_01894</name>
</gene>